<comment type="function">
    <text evidence="6">Specifically methylates the N7 position of a guanine in 16S rRNA.</text>
</comment>
<comment type="caution">
    <text evidence="6">Lacks conserved residue(s) required for the propagation of feature annotation.</text>
</comment>
<dbReference type="EMBL" id="JAOVQM010000001">
    <property type="protein sequence ID" value="MCV2231596.1"/>
    <property type="molecule type" value="Genomic_DNA"/>
</dbReference>
<dbReference type="Proteomes" id="UP001177160">
    <property type="component" value="Unassembled WGS sequence"/>
</dbReference>
<dbReference type="InterPro" id="IPR029063">
    <property type="entry name" value="SAM-dependent_MTases_sf"/>
</dbReference>
<name>A0ABT2Y4D6_9MOLU</name>
<feature type="binding site" evidence="6">
    <location>
        <position position="139"/>
    </location>
    <ligand>
        <name>S-adenosyl-L-methionine</name>
        <dbReference type="ChEBI" id="CHEBI:59789"/>
    </ligand>
</feature>
<organism evidence="7 8">
    <name type="scientific">Paracholeplasma manati</name>
    <dbReference type="NCBI Taxonomy" id="591373"/>
    <lineage>
        <taxon>Bacteria</taxon>
        <taxon>Bacillati</taxon>
        <taxon>Mycoplasmatota</taxon>
        <taxon>Mollicutes</taxon>
        <taxon>Acholeplasmatales</taxon>
        <taxon>Acholeplasmataceae</taxon>
        <taxon>Paracholeplasma</taxon>
    </lineage>
</organism>
<protein>
    <recommendedName>
        <fullName evidence="6">Ribosomal RNA small subunit methyltransferase G</fullName>
        <ecNumber evidence="6">2.1.1.-</ecNumber>
    </recommendedName>
    <alternativeName>
        <fullName evidence="6">16S rRNA 7-methylguanosine methyltransferase</fullName>
        <shortName evidence="6">16S rRNA m7G methyltransferase</shortName>
    </alternativeName>
</protein>
<keyword evidence="3 6" id="KW-0489">Methyltransferase</keyword>
<comment type="similarity">
    <text evidence="6">Belongs to the methyltransferase superfamily. RNA methyltransferase RsmG family.</text>
</comment>
<evidence type="ECO:0000256" key="2">
    <source>
        <dbReference type="ARBA" id="ARBA00022552"/>
    </source>
</evidence>
<accession>A0ABT2Y4D6</accession>
<evidence type="ECO:0000256" key="4">
    <source>
        <dbReference type="ARBA" id="ARBA00022679"/>
    </source>
</evidence>
<keyword evidence="4 6" id="KW-0808">Transferase</keyword>
<dbReference type="PANTHER" id="PTHR31760:SF0">
    <property type="entry name" value="S-ADENOSYL-L-METHIONINE-DEPENDENT METHYLTRANSFERASES SUPERFAMILY PROTEIN"/>
    <property type="match status" value="1"/>
</dbReference>
<keyword evidence="5 6" id="KW-0949">S-adenosyl-L-methionine</keyword>
<dbReference type="HAMAP" id="MF_00074">
    <property type="entry name" value="16SrRNA_methyltr_G"/>
    <property type="match status" value="1"/>
</dbReference>
<keyword evidence="8" id="KW-1185">Reference proteome</keyword>
<dbReference type="RefSeq" id="WP_263607738.1">
    <property type="nucleotide sequence ID" value="NZ_JAOVQM010000001.1"/>
</dbReference>
<feature type="binding site" evidence="6">
    <location>
        <position position="76"/>
    </location>
    <ligand>
        <name>S-adenosyl-L-methionine</name>
        <dbReference type="ChEBI" id="CHEBI:59789"/>
    </ligand>
</feature>
<gene>
    <name evidence="6 7" type="primary">rsmG</name>
    <name evidence="7" type="ORF">N7548_01975</name>
</gene>
<evidence type="ECO:0000313" key="8">
    <source>
        <dbReference type="Proteomes" id="UP001177160"/>
    </source>
</evidence>
<evidence type="ECO:0000256" key="3">
    <source>
        <dbReference type="ARBA" id="ARBA00022603"/>
    </source>
</evidence>
<reference evidence="7" key="1">
    <citation type="submission" date="2022-09" db="EMBL/GenBank/DDBJ databases">
        <title>Novel Mycoplasma species identified in domestic and wild animals.</title>
        <authorList>
            <person name="Volokhov D.V."/>
            <person name="Furtak V.A."/>
            <person name="Zagorodnyaya T.A."/>
        </authorList>
    </citation>
    <scope>NUCLEOTIDE SEQUENCE</scope>
    <source>
        <strain evidence="7">Oakley</strain>
    </source>
</reference>
<dbReference type="CDD" id="cd02440">
    <property type="entry name" value="AdoMet_MTases"/>
    <property type="match status" value="1"/>
</dbReference>
<evidence type="ECO:0000256" key="5">
    <source>
        <dbReference type="ARBA" id="ARBA00022691"/>
    </source>
</evidence>
<keyword evidence="2 6" id="KW-0698">rRNA processing</keyword>
<dbReference type="NCBIfam" id="TIGR00138">
    <property type="entry name" value="rsmG_gidB"/>
    <property type="match status" value="1"/>
</dbReference>
<dbReference type="SUPFAM" id="SSF53335">
    <property type="entry name" value="S-adenosyl-L-methionine-dependent methyltransferases"/>
    <property type="match status" value="1"/>
</dbReference>
<proteinExistence type="inferred from homology"/>
<dbReference type="GO" id="GO:0008168">
    <property type="term" value="F:methyltransferase activity"/>
    <property type="evidence" value="ECO:0007669"/>
    <property type="project" value="UniProtKB-KW"/>
</dbReference>
<comment type="caution">
    <text evidence="7">The sequence shown here is derived from an EMBL/GenBank/DDBJ whole genome shotgun (WGS) entry which is preliminary data.</text>
</comment>
<evidence type="ECO:0000256" key="6">
    <source>
        <dbReference type="HAMAP-Rule" id="MF_00074"/>
    </source>
</evidence>
<comment type="subcellular location">
    <subcellularLocation>
        <location evidence="6">Cytoplasm</location>
    </subcellularLocation>
</comment>
<evidence type="ECO:0000256" key="1">
    <source>
        <dbReference type="ARBA" id="ARBA00022490"/>
    </source>
</evidence>
<feature type="binding site" evidence="6">
    <location>
        <begin position="122"/>
        <end position="123"/>
    </location>
    <ligand>
        <name>S-adenosyl-L-methionine</name>
        <dbReference type="ChEBI" id="CHEBI:59789"/>
    </ligand>
</feature>
<dbReference type="EC" id="2.1.1.-" evidence="6"/>
<dbReference type="PANTHER" id="PTHR31760">
    <property type="entry name" value="S-ADENOSYL-L-METHIONINE-DEPENDENT METHYLTRANSFERASES SUPERFAMILY PROTEIN"/>
    <property type="match status" value="1"/>
</dbReference>
<keyword evidence="1 6" id="KW-0963">Cytoplasm</keyword>
<dbReference type="PIRSF" id="PIRSF003078">
    <property type="entry name" value="GidB"/>
    <property type="match status" value="1"/>
</dbReference>
<dbReference type="Gene3D" id="3.40.50.150">
    <property type="entry name" value="Vaccinia Virus protein VP39"/>
    <property type="match status" value="1"/>
</dbReference>
<feature type="binding site" evidence="6">
    <location>
        <position position="71"/>
    </location>
    <ligand>
        <name>S-adenosyl-L-methionine</name>
        <dbReference type="ChEBI" id="CHEBI:59789"/>
    </ligand>
</feature>
<dbReference type="InterPro" id="IPR003682">
    <property type="entry name" value="rRNA_ssu_MeTfrase_G"/>
</dbReference>
<evidence type="ECO:0000313" key="7">
    <source>
        <dbReference type="EMBL" id="MCV2231596.1"/>
    </source>
</evidence>
<dbReference type="Pfam" id="PF02527">
    <property type="entry name" value="GidB"/>
    <property type="match status" value="1"/>
</dbReference>
<sequence length="228" mass="25745">MDIFQPLGLQLSETQQAKLHRYFEVLVKENEVMNLTAITDLEGVYYKHFYDSLTLTKAIDLSSVQTLLDIGSGAGFPGIVLKIVFPHLKLTIVDSLNKRILFLGRLVKALELDGIELVCDRAETYAKTKRNYFDLVTARAVAPIDILDELALPMVKVGGYLIAMKAQNFQVELERANKGIHILGGQVESIISLELPNQLGERHLLKIKKVKENNQYPRPYKDIKNKPL</sequence>
<dbReference type="GO" id="GO:0032259">
    <property type="term" value="P:methylation"/>
    <property type="evidence" value="ECO:0007669"/>
    <property type="project" value="UniProtKB-KW"/>
</dbReference>